<keyword evidence="2" id="KW-0472">Membrane</keyword>
<feature type="region of interest" description="Disordered" evidence="1">
    <location>
        <begin position="249"/>
        <end position="268"/>
    </location>
</feature>
<name>A0A7H0JYQ1_9CORY</name>
<proteinExistence type="predicted"/>
<evidence type="ECO:0000313" key="4">
    <source>
        <dbReference type="EMBL" id="MBC3179722.1"/>
    </source>
</evidence>
<feature type="compositionally biased region" description="Polar residues" evidence="1">
    <location>
        <begin position="250"/>
        <end position="263"/>
    </location>
</feature>
<dbReference type="EMBL" id="CP061032">
    <property type="protein sequence ID" value="QNP90167.1"/>
    <property type="molecule type" value="Genomic_DNA"/>
</dbReference>
<protein>
    <submittedName>
        <fullName evidence="5">Uncharacterized protein</fullName>
    </submittedName>
</protein>
<accession>A0A7H0JYQ1</accession>
<feature type="signal peptide" evidence="3">
    <location>
        <begin position="1"/>
        <end position="28"/>
    </location>
</feature>
<organism evidence="5 6">
    <name type="scientific">Corynebacterium lujinxingii</name>
    <dbReference type="NCBI Taxonomy" id="2763010"/>
    <lineage>
        <taxon>Bacteria</taxon>
        <taxon>Bacillati</taxon>
        <taxon>Actinomycetota</taxon>
        <taxon>Actinomycetes</taxon>
        <taxon>Mycobacteriales</taxon>
        <taxon>Corynebacteriaceae</taxon>
        <taxon>Corynebacterium</taxon>
    </lineage>
</organism>
<keyword evidence="2" id="KW-1133">Transmembrane helix</keyword>
<evidence type="ECO:0000256" key="1">
    <source>
        <dbReference type="SAM" id="MobiDB-lite"/>
    </source>
</evidence>
<reference evidence="6 7" key="1">
    <citation type="submission" date="2020-08" db="EMBL/GenBank/DDBJ databases">
        <title>novel species in genus Corynebacterium.</title>
        <authorList>
            <person name="Zhang G."/>
        </authorList>
    </citation>
    <scope>NUCLEOTIDE SEQUENCE [LARGE SCALE GENOMIC DNA]</scope>
    <source>
        <strain evidence="5">Zg-917</strain>
        <strain evidence="6 7">zg-917</strain>
    </source>
</reference>
<feature type="chain" id="PRO_5028868146" evidence="3">
    <location>
        <begin position="29"/>
        <end position="322"/>
    </location>
</feature>
<dbReference type="RefSeq" id="WP_171194590.1">
    <property type="nucleotide sequence ID" value="NZ_CP061032.1"/>
</dbReference>
<evidence type="ECO:0000256" key="2">
    <source>
        <dbReference type="SAM" id="Phobius"/>
    </source>
</evidence>
<evidence type="ECO:0000256" key="3">
    <source>
        <dbReference type="SAM" id="SignalP"/>
    </source>
</evidence>
<dbReference type="KEGG" id="cluj:IAU68_11070"/>
<keyword evidence="2" id="KW-0812">Transmembrane</keyword>
<dbReference type="AlphaFoldDB" id="A0A7H0JYQ1"/>
<evidence type="ECO:0000313" key="6">
    <source>
        <dbReference type="Proteomes" id="UP000516235"/>
    </source>
</evidence>
<dbReference type="Proteomes" id="UP000642876">
    <property type="component" value="Unassembled WGS sequence"/>
</dbReference>
<feature type="transmembrane region" description="Helical" evidence="2">
    <location>
        <begin position="298"/>
        <end position="320"/>
    </location>
</feature>
<dbReference type="EMBL" id="JACMYE010000009">
    <property type="protein sequence ID" value="MBC3179722.1"/>
    <property type="molecule type" value="Genomic_DNA"/>
</dbReference>
<evidence type="ECO:0000313" key="7">
    <source>
        <dbReference type="Proteomes" id="UP000642876"/>
    </source>
</evidence>
<keyword evidence="3" id="KW-0732">Signal</keyword>
<keyword evidence="7" id="KW-1185">Reference proteome</keyword>
<evidence type="ECO:0000313" key="5">
    <source>
        <dbReference type="EMBL" id="QNP90167.1"/>
    </source>
</evidence>
<sequence>MLNNRRITALALTAATAAAALSVPSAGATTVGEPKDGVCTFTMNAAEKDFVSSLPRTLSPGPVQDVQHWLDAFETAFPQTQPISQEFLDLFQGSYVEVFNNDLENNIDRWTQRYVAAGIDEPAARWYFVQLWNSKALSDHTGMDMTAFWADVDKAMTSGEIAGLTGQEPYQKFELTTNKKVTDAQSAMSKAQKDKWVAAYKASQGVIDADRVAKFRDGFIDARDTCANGGGAVLLPTDGANPDADKVATITPTSTAPTQNGGPKNTHKEVSISVSTTVNKADSASKNTQAQSGSSTGAVIGIVVALLVILGGGAAAAFAMGG</sequence>
<gene>
    <name evidence="4" type="ORF">H7348_10480</name>
    <name evidence="5" type="ORF">IAU68_11070</name>
</gene>
<dbReference type="Proteomes" id="UP000516235">
    <property type="component" value="Chromosome"/>
</dbReference>